<name>A0A6A3P979_9STRA</name>
<accession>A0A6A3P979</accession>
<organism evidence="1 2">
    <name type="scientific">Phytophthora rubi</name>
    <dbReference type="NCBI Taxonomy" id="129364"/>
    <lineage>
        <taxon>Eukaryota</taxon>
        <taxon>Sar</taxon>
        <taxon>Stramenopiles</taxon>
        <taxon>Oomycota</taxon>
        <taxon>Peronosporomycetes</taxon>
        <taxon>Peronosporales</taxon>
        <taxon>Peronosporaceae</taxon>
        <taxon>Phytophthora</taxon>
    </lineage>
</organism>
<comment type="caution">
    <text evidence="1">The sequence shown here is derived from an EMBL/GenBank/DDBJ whole genome shotgun (WGS) entry which is preliminary data.</text>
</comment>
<protein>
    <submittedName>
        <fullName evidence="1">Uncharacterized protein</fullName>
    </submittedName>
</protein>
<dbReference type="AlphaFoldDB" id="A0A6A3P979"/>
<evidence type="ECO:0000313" key="2">
    <source>
        <dbReference type="Proteomes" id="UP000429607"/>
    </source>
</evidence>
<evidence type="ECO:0000313" key="1">
    <source>
        <dbReference type="EMBL" id="KAE9052172.1"/>
    </source>
</evidence>
<gene>
    <name evidence="1" type="ORF">PR001_g754</name>
</gene>
<sequence>MFGVVVSWAATKNAASASEYDKSNDHPRPDFK</sequence>
<dbReference type="EMBL" id="QXFV01000020">
    <property type="protein sequence ID" value="KAE9052172.1"/>
    <property type="molecule type" value="Genomic_DNA"/>
</dbReference>
<dbReference type="Proteomes" id="UP000429607">
    <property type="component" value="Unassembled WGS sequence"/>
</dbReference>
<proteinExistence type="predicted"/>
<reference evidence="1 2" key="1">
    <citation type="submission" date="2018-09" db="EMBL/GenBank/DDBJ databases">
        <title>Genomic investigation of the strawberry pathogen Phytophthora fragariae indicates pathogenicity is determined by transcriptional variation in three key races.</title>
        <authorList>
            <person name="Adams T.M."/>
            <person name="Armitage A.D."/>
            <person name="Sobczyk M.K."/>
            <person name="Bates H.J."/>
            <person name="Dunwell J.M."/>
            <person name="Nellist C.F."/>
            <person name="Harrison R.J."/>
        </authorList>
    </citation>
    <scope>NUCLEOTIDE SEQUENCE [LARGE SCALE GENOMIC DNA]</scope>
    <source>
        <strain evidence="1 2">SCRP249</strain>
    </source>
</reference>